<protein>
    <submittedName>
        <fullName evidence="5">Alpha/beta fold hydrolase</fullName>
    </submittedName>
</protein>
<evidence type="ECO:0000259" key="4">
    <source>
        <dbReference type="Pfam" id="PF06441"/>
    </source>
</evidence>
<dbReference type="Proteomes" id="UP001231924">
    <property type="component" value="Unassembled WGS sequence"/>
</dbReference>
<dbReference type="InterPro" id="IPR010497">
    <property type="entry name" value="Epoxide_hydro_N"/>
</dbReference>
<dbReference type="Pfam" id="PF06441">
    <property type="entry name" value="EHN"/>
    <property type="match status" value="1"/>
</dbReference>
<keyword evidence="2" id="KW-0058">Aromatic hydrocarbons catabolism</keyword>
<proteinExistence type="inferred from homology"/>
<dbReference type="InterPro" id="IPR016292">
    <property type="entry name" value="Epoxide_hydrolase"/>
</dbReference>
<evidence type="ECO:0000256" key="3">
    <source>
        <dbReference type="ARBA" id="ARBA00022801"/>
    </source>
</evidence>
<sequence length="376" mass="41484">MPTDDETLTPFVLDVPETALDDLRERLRRTRFPEPATDPSQGIALDTMAELRRSWLSDHDWRRVEAEINRHAQFRTEVDGLGIHLLHVRSARADARPLLVTHGWPSSVVEVLGIVDALVDPGSDELPAFHVVAPSLPGFGFSDRPTGPGWGVEAIADAWAELMTRLGYDRFLAHGGDWGAMVTTALGVRHPDRVEALHTTMPRAPRPDGVDDATLTDQERGWLAAGEAYGRTNRGYAEEQSTRPQTLGYALVDSPAGQLAWIAEKFEAWTDGPGFGAVPVDRVLDIVTTYWLTASAASSARLYWESWASFGNATEPVDVPTAVSYFPAEMTKLPRAWIEARYTGLYHWNVLDRGGHFPALEVPDLLVGELRAAFRG</sequence>
<evidence type="ECO:0000313" key="5">
    <source>
        <dbReference type="EMBL" id="MDL5157576.1"/>
    </source>
</evidence>
<evidence type="ECO:0000256" key="1">
    <source>
        <dbReference type="ARBA" id="ARBA00010088"/>
    </source>
</evidence>
<dbReference type="PANTHER" id="PTHR21661">
    <property type="entry name" value="EPOXIDE HYDROLASE 1-RELATED"/>
    <property type="match status" value="1"/>
</dbReference>
<reference evidence="5 6" key="1">
    <citation type="submission" date="2023-06" db="EMBL/GenBank/DDBJ databases">
        <title>Actinomycetospora Odt1-22.</title>
        <authorList>
            <person name="Supong K."/>
        </authorList>
    </citation>
    <scope>NUCLEOTIDE SEQUENCE [LARGE SCALE GENOMIC DNA]</scope>
    <source>
        <strain evidence="5 6">Odt1-22</strain>
    </source>
</reference>
<feature type="domain" description="Epoxide hydrolase N-terminal" evidence="4">
    <location>
        <begin position="9"/>
        <end position="111"/>
    </location>
</feature>
<accession>A0ABT7MA98</accession>
<dbReference type="PIRSF" id="PIRSF001112">
    <property type="entry name" value="Epoxide_hydrolase"/>
    <property type="match status" value="1"/>
</dbReference>
<keyword evidence="3 5" id="KW-0378">Hydrolase</keyword>
<dbReference type="Gene3D" id="3.40.50.1820">
    <property type="entry name" value="alpha/beta hydrolase"/>
    <property type="match status" value="1"/>
</dbReference>
<dbReference type="InterPro" id="IPR029058">
    <property type="entry name" value="AB_hydrolase_fold"/>
</dbReference>
<evidence type="ECO:0000313" key="6">
    <source>
        <dbReference type="Proteomes" id="UP001231924"/>
    </source>
</evidence>
<gene>
    <name evidence="5" type="ORF">QRT03_16540</name>
</gene>
<organism evidence="5 6">
    <name type="scientific">Actinomycetospora termitidis</name>
    <dbReference type="NCBI Taxonomy" id="3053470"/>
    <lineage>
        <taxon>Bacteria</taxon>
        <taxon>Bacillati</taxon>
        <taxon>Actinomycetota</taxon>
        <taxon>Actinomycetes</taxon>
        <taxon>Pseudonocardiales</taxon>
        <taxon>Pseudonocardiaceae</taxon>
        <taxon>Actinomycetospora</taxon>
    </lineage>
</organism>
<dbReference type="GO" id="GO:0016787">
    <property type="term" value="F:hydrolase activity"/>
    <property type="evidence" value="ECO:0007669"/>
    <property type="project" value="UniProtKB-KW"/>
</dbReference>
<name>A0ABT7MA98_9PSEU</name>
<dbReference type="SUPFAM" id="SSF53474">
    <property type="entry name" value="alpha/beta-Hydrolases"/>
    <property type="match status" value="1"/>
</dbReference>
<keyword evidence="6" id="KW-1185">Reference proteome</keyword>
<dbReference type="EMBL" id="JASVWF010000003">
    <property type="protein sequence ID" value="MDL5157576.1"/>
    <property type="molecule type" value="Genomic_DNA"/>
</dbReference>
<dbReference type="InterPro" id="IPR000639">
    <property type="entry name" value="Epox_hydrolase-like"/>
</dbReference>
<dbReference type="PANTHER" id="PTHR21661:SF35">
    <property type="entry name" value="EPOXIDE HYDROLASE"/>
    <property type="match status" value="1"/>
</dbReference>
<evidence type="ECO:0000256" key="2">
    <source>
        <dbReference type="ARBA" id="ARBA00022797"/>
    </source>
</evidence>
<dbReference type="RefSeq" id="WP_286054019.1">
    <property type="nucleotide sequence ID" value="NZ_JASVWF010000003.1"/>
</dbReference>
<comment type="caution">
    <text evidence="5">The sequence shown here is derived from an EMBL/GenBank/DDBJ whole genome shotgun (WGS) entry which is preliminary data.</text>
</comment>
<comment type="similarity">
    <text evidence="1">Belongs to the peptidase S33 family.</text>
</comment>
<dbReference type="PRINTS" id="PR00412">
    <property type="entry name" value="EPOXHYDRLASE"/>
</dbReference>